<accession>A0A1I8B7Z7</accession>
<proteinExistence type="predicted"/>
<keyword evidence="3" id="KW-1185">Reference proteome</keyword>
<dbReference type="AlphaFoldDB" id="A0A1I8B7Z7"/>
<dbReference type="Proteomes" id="UP000095281">
    <property type="component" value="Unplaced"/>
</dbReference>
<evidence type="ECO:0000313" key="3">
    <source>
        <dbReference type="Proteomes" id="UP000095281"/>
    </source>
</evidence>
<feature type="transmembrane region" description="Helical" evidence="1">
    <location>
        <begin position="179"/>
        <end position="196"/>
    </location>
</feature>
<dbReference type="InterPro" id="IPR056675">
    <property type="entry name" value="DUF7773"/>
</dbReference>
<dbReference type="Pfam" id="PF24982">
    <property type="entry name" value="DUF7773"/>
    <property type="match status" value="1"/>
</dbReference>
<keyword evidence="1" id="KW-0812">Transmembrane</keyword>
<feature type="domain" description="DUF7773" evidence="2">
    <location>
        <begin position="23"/>
        <end position="145"/>
    </location>
</feature>
<name>A0A1I8B7Z7_MELHA</name>
<dbReference type="WBParaSite" id="MhA1_Contig150.frz3.gene3">
    <property type="protein sequence ID" value="MhA1_Contig150.frz3.gene3"/>
    <property type="gene ID" value="MhA1_Contig150.frz3.gene3"/>
</dbReference>
<sequence>MKISTILLTILILFNLLIYFIFCLNCFDSPSPIPKRVTECKPEEVCYVEYYSLKTTNESSQLAHYFDRFCVNRRQCTDRGIWPEQKPCINLSQLDKIVAKTFERKLRSERLDPTKIVFTHFCCCSDYDKCNELGPDKLRSLFNITASEQQEKYSQKVSSDGRWWENNKRKWYNGSNRKIINLFNNLFFQLIILIFFNL</sequence>
<reference evidence="4" key="1">
    <citation type="submission" date="2016-11" db="UniProtKB">
        <authorList>
            <consortium name="WormBaseParasite"/>
        </authorList>
    </citation>
    <scope>IDENTIFICATION</scope>
</reference>
<feature type="transmembrane region" description="Helical" evidence="1">
    <location>
        <begin position="6"/>
        <end position="27"/>
    </location>
</feature>
<keyword evidence="1" id="KW-1133">Transmembrane helix</keyword>
<protein>
    <recommendedName>
        <fullName evidence="2">DUF7773 domain-containing protein</fullName>
    </recommendedName>
</protein>
<evidence type="ECO:0000259" key="2">
    <source>
        <dbReference type="Pfam" id="PF24982"/>
    </source>
</evidence>
<evidence type="ECO:0000313" key="4">
    <source>
        <dbReference type="WBParaSite" id="MhA1_Contig150.frz3.gene3"/>
    </source>
</evidence>
<keyword evidence="1" id="KW-0472">Membrane</keyword>
<dbReference type="OMA" id="NMMCYSE"/>
<evidence type="ECO:0000256" key="1">
    <source>
        <dbReference type="SAM" id="Phobius"/>
    </source>
</evidence>
<organism evidence="3 4">
    <name type="scientific">Meloidogyne hapla</name>
    <name type="common">Root-knot nematode worm</name>
    <dbReference type="NCBI Taxonomy" id="6305"/>
    <lineage>
        <taxon>Eukaryota</taxon>
        <taxon>Metazoa</taxon>
        <taxon>Ecdysozoa</taxon>
        <taxon>Nematoda</taxon>
        <taxon>Chromadorea</taxon>
        <taxon>Rhabditida</taxon>
        <taxon>Tylenchina</taxon>
        <taxon>Tylenchomorpha</taxon>
        <taxon>Tylenchoidea</taxon>
        <taxon>Meloidogynidae</taxon>
        <taxon>Meloidogyninae</taxon>
        <taxon>Meloidogyne</taxon>
    </lineage>
</organism>